<evidence type="ECO:0000256" key="2">
    <source>
        <dbReference type="ARBA" id="ARBA00023157"/>
    </source>
</evidence>
<evidence type="ECO:0000259" key="5">
    <source>
        <dbReference type="SMART" id="SM00848"/>
    </source>
</evidence>
<proteinExistence type="inferred from homology"/>
<name>A0A8S1IRM2_9CHLO</name>
<feature type="domain" description="Cathepsin propeptide inhibitor" evidence="5">
    <location>
        <begin position="48"/>
        <end position="105"/>
    </location>
</feature>
<sequence>MVAIMFVRRAQIVAVVVFCCLAAAAASADRLKDEEYLRGAKETPREAFTAWVEKYGKGYEEGSEEFEARYETWLYNLDYVTEYNKKHSSHWLSLNKLADRYPEEYGRMLGTRVPEHWVRRPEVDEAHGDQDGVGLESILYDSTDWRDFGAVTEVKDQGDCGSCWAFSAVGAIEGMNALYTGNLFSLSEQELVDCDGLDFGCDGGFMLDAYNFTRRHGLTKESMYDYKAMEGWCDHMEERQYYAKVDGYELVPQTEYQLINNLQMQPISVAIEAGSKSFMLYAGGIYDAPCGTFLNHGVLAVGYNMTTIHNNHKGYFIIKNSWGTDWGEDGYIKFKMGLDGGMGQCGIAIAASYPYMEYDVGDAEVRTSAWPRSAGGAFATT</sequence>
<dbReference type="SUPFAM" id="SSF54001">
    <property type="entry name" value="Cysteine proteinases"/>
    <property type="match status" value="1"/>
</dbReference>
<reference evidence="6" key="1">
    <citation type="submission" date="2020-12" db="EMBL/GenBank/DDBJ databases">
        <authorList>
            <person name="Iha C."/>
        </authorList>
    </citation>
    <scope>NUCLEOTIDE SEQUENCE</scope>
</reference>
<feature type="signal peptide" evidence="3">
    <location>
        <begin position="1"/>
        <end position="28"/>
    </location>
</feature>
<dbReference type="InterPro" id="IPR013201">
    <property type="entry name" value="Prot_inhib_I29"/>
</dbReference>
<dbReference type="InterPro" id="IPR013128">
    <property type="entry name" value="Peptidase_C1A"/>
</dbReference>
<organism evidence="6 7">
    <name type="scientific">Ostreobium quekettii</name>
    <dbReference type="NCBI Taxonomy" id="121088"/>
    <lineage>
        <taxon>Eukaryota</taxon>
        <taxon>Viridiplantae</taxon>
        <taxon>Chlorophyta</taxon>
        <taxon>core chlorophytes</taxon>
        <taxon>Ulvophyceae</taxon>
        <taxon>TCBD clade</taxon>
        <taxon>Bryopsidales</taxon>
        <taxon>Ostreobineae</taxon>
        <taxon>Ostreobiaceae</taxon>
        <taxon>Ostreobium</taxon>
    </lineage>
</organism>
<feature type="domain" description="Peptidase C1A papain C-terminal" evidence="4">
    <location>
        <begin position="139"/>
        <end position="355"/>
    </location>
</feature>
<dbReference type="FunFam" id="3.90.70.10:FF:000332">
    <property type="entry name" value="Cathepsin L1"/>
    <property type="match status" value="1"/>
</dbReference>
<dbReference type="SMART" id="SM00645">
    <property type="entry name" value="Pept_C1"/>
    <property type="match status" value="1"/>
</dbReference>
<evidence type="ECO:0000259" key="4">
    <source>
        <dbReference type="SMART" id="SM00645"/>
    </source>
</evidence>
<dbReference type="InterPro" id="IPR038765">
    <property type="entry name" value="Papain-like_cys_pep_sf"/>
</dbReference>
<dbReference type="PRINTS" id="PR00705">
    <property type="entry name" value="PAPAIN"/>
</dbReference>
<evidence type="ECO:0008006" key="8">
    <source>
        <dbReference type="Google" id="ProtNLM"/>
    </source>
</evidence>
<dbReference type="PROSITE" id="PS00139">
    <property type="entry name" value="THIOL_PROTEASE_CYS"/>
    <property type="match status" value="1"/>
</dbReference>
<comment type="similarity">
    <text evidence="1">Belongs to the peptidase C1 family.</text>
</comment>
<dbReference type="InterPro" id="IPR000169">
    <property type="entry name" value="Pept_cys_AS"/>
</dbReference>
<dbReference type="InterPro" id="IPR039417">
    <property type="entry name" value="Peptidase_C1A_papain-like"/>
</dbReference>
<dbReference type="PANTHER" id="PTHR12411">
    <property type="entry name" value="CYSTEINE PROTEASE FAMILY C1-RELATED"/>
    <property type="match status" value="1"/>
</dbReference>
<dbReference type="SMART" id="SM00848">
    <property type="entry name" value="Inhibitor_I29"/>
    <property type="match status" value="1"/>
</dbReference>
<dbReference type="Proteomes" id="UP000708148">
    <property type="component" value="Unassembled WGS sequence"/>
</dbReference>
<dbReference type="EMBL" id="CAJHUC010000669">
    <property type="protein sequence ID" value="CAD7697513.1"/>
    <property type="molecule type" value="Genomic_DNA"/>
</dbReference>
<dbReference type="CDD" id="cd02248">
    <property type="entry name" value="Peptidase_C1A"/>
    <property type="match status" value="1"/>
</dbReference>
<evidence type="ECO:0000256" key="3">
    <source>
        <dbReference type="SAM" id="SignalP"/>
    </source>
</evidence>
<evidence type="ECO:0000313" key="7">
    <source>
        <dbReference type="Proteomes" id="UP000708148"/>
    </source>
</evidence>
<evidence type="ECO:0000313" key="6">
    <source>
        <dbReference type="EMBL" id="CAD7697513.1"/>
    </source>
</evidence>
<dbReference type="AlphaFoldDB" id="A0A8S1IRM2"/>
<dbReference type="PROSITE" id="PS00639">
    <property type="entry name" value="THIOL_PROTEASE_HIS"/>
    <property type="match status" value="1"/>
</dbReference>
<dbReference type="InterPro" id="IPR025660">
    <property type="entry name" value="Pept_his_AS"/>
</dbReference>
<keyword evidence="7" id="KW-1185">Reference proteome</keyword>
<keyword evidence="3" id="KW-0732">Signal</keyword>
<protein>
    <recommendedName>
        <fullName evidence="8">Cysteine protease</fullName>
    </recommendedName>
</protein>
<dbReference type="Pfam" id="PF08246">
    <property type="entry name" value="Inhibitor_I29"/>
    <property type="match status" value="1"/>
</dbReference>
<dbReference type="Gene3D" id="3.90.70.10">
    <property type="entry name" value="Cysteine proteinases"/>
    <property type="match status" value="1"/>
</dbReference>
<comment type="caution">
    <text evidence="6">The sequence shown here is derived from an EMBL/GenBank/DDBJ whole genome shotgun (WGS) entry which is preliminary data.</text>
</comment>
<keyword evidence="2" id="KW-1015">Disulfide bond</keyword>
<accession>A0A8S1IRM2</accession>
<dbReference type="InterPro" id="IPR000668">
    <property type="entry name" value="Peptidase_C1A_C"/>
</dbReference>
<dbReference type="GO" id="GO:0008234">
    <property type="term" value="F:cysteine-type peptidase activity"/>
    <property type="evidence" value="ECO:0007669"/>
    <property type="project" value="InterPro"/>
</dbReference>
<gene>
    <name evidence="6" type="ORF">OSTQU699_LOCUS2874</name>
</gene>
<dbReference type="GO" id="GO:0006508">
    <property type="term" value="P:proteolysis"/>
    <property type="evidence" value="ECO:0007669"/>
    <property type="project" value="InterPro"/>
</dbReference>
<feature type="chain" id="PRO_5035879204" description="Cysteine protease" evidence="3">
    <location>
        <begin position="29"/>
        <end position="381"/>
    </location>
</feature>
<dbReference type="OrthoDB" id="10253408at2759"/>
<evidence type="ECO:0000256" key="1">
    <source>
        <dbReference type="ARBA" id="ARBA00008455"/>
    </source>
</evidence>
<dbReference type="Pfam" id="PF00112">
    <property type="entry name" value="Peptidase_C1"/>
    <property type="match status" value="1"/>
</dbReference>